<dbReference type="EMBL" id="PYSW02000047">
    <property type="protein sequence ID" value="KAG2374162.1"/>
    <property type="molecule type" value="Genomic_DNA"/>
</dbReference>
<dbReference type="SUPFAM" id="SSF56219">
    <property type="entry name" value="DNase I-like"/>
    <property type="match status" value="1"/>
</dbReference>
<feature type="compositionally biased region" description="Low complexity" evidence="1">
    <location>
        <begin position="592"/>
        <end position="621"/>
    </location>
</feature>
<feature type="region of interest" description="Disordered" evidence="1">
    <location>
        <begin position="422"/>
        <end position="514"/>
    </location>
</feature>
<proteinExistence type="predicted"/>
<comment type="caution">
    <text evidence="3">The sequence shown here is derived from an EMBL/GenBank/DDBJ whole genome shotgun (WGS) entry which is preliminary data.</text>
</comment>
<feature type="compositionally biased region" description="Low complexity" evidence="1">
    <location>
        <begin position="528"/>
        <end position="571"/>
    </location>
</feature>
<evidence type="ECO:0000313" key="3">
    <source>
        <dbReference type="EMBL" id="KAG2374162.1"/>
    </source>
</evidence>
<evidence type="ECO:0000259" key="2">
    <source>
        <dbReference type="SMART" id="SM00128"/>
    </source>
</evidence>
<protein>
    <recommendedName>
        <fullName evidence="2">Inositol polyphosphate-related phosphatase domain-containing protein</fullName>
    </recommendedName>
</protein>
<dbReference type="Pfam" id="PF22669">
    <property type="entry name" value="Exo_endo_phos2"/>
    <property type="match status" value="1"/>
</dbReference>
<feature type="compositionally biased region" description="Low complexity" evidence="1">
    <location>
        <begin position="493"/>
        <end position="514"/>
    </location>
</feature>
<feature type="compositionally biased region" description="Basic and acidic residues" evidence="1">
    <location>
        <begin position="447"/>
        <end position="460"/>
    </location>
</feature>
<evidence type="ECO:0000256" key="1">
    <source>
        <dbReference type="SAM" id="MobiDB-lite"/>
    </source>
</evidence>
<dbReference type="RefSeq" id="XP_044543336.1">
    <property type="nucleotide sequence ID" value="XM_044686607.1"/>
</dbReference>
<gene>
    <name evidence="3" type="ORF">C9374_010999</name>
</gene>
<dbReference type="AlphaFoldDB" id="A0AA88GAA6"/>
<feature type="region of interest" description="Disordered" evidence="1">
    <location>
        <begin position="528"/>
        <end position="575"/>
    </location>
</feature>
<dbReference type="InterPro" id="IPR036691">
    <property type="entry name" value="Endo/exonu/phosph_ase_sf"/>
</dbReference>
<feature type="domain" description="Inositol polyphosphate-related phosphatase" evidence="2">
    <location>
        <begin position="19"/>
        <end position="353"/>
    </location>
</feature>
<dbReference type="Proteomes" id="UP000816034">
    <property type="component" value="Unassembled WGS sequence"/>
</dbReference>
<dbReference type="InterPro" id="IPR000300">
    <property type="entry name" value="IPPc"/>
</dbReference>
<accession>A0AA88GAA6</accession>
<feature type="compositionally biased region" description="Low complexity" evidence="1">
    <location>
        <begin position="462"/>
        <end position="477"/>
    </location>
</feature>
<dbReference type="PANTHER" id="PTHR11200">
    <property type="entry name" value="INOSITOL 5-PHOSPHATASE"/>
    <property type="match status" value="1"/>
</dbReference>
<feature type="region of interest" description="Disordered" evidence="1">
    <location>
        <begin position="587"/>
        <end position="628"/>
    </location>
</feature>
<dbReference type="Gene3D" id="3.60.10.10">
    <property type="entry name" value="Endonuclease/exonuclease/phosphatase"/>
    <property type="match status" value="1"/>
</dbReference>
<name>A0AA88GAA6_NAELO</name>
<dbReference type="GO" id="GO:0004439">
    <property type="term" value="F:phosphatidylinositol-4,5-bisphosphate 5-phosphatase activity"/>
    <property type="evidence" value="ECO:0007669"/>
    <property type="project" value="TreeGrafter"/>
</dbReference>
<dbReference type="SMART" id="SM00128">
    <property type="entry name" value="IPPc"/>
    <property type="match status" value="1"/>
</dbReference>
<reference evidence="3 4" key="1">
    <citation type="journal article" date="2018" name="BMC Genomics">
        <title>The genome of Naegleria lovaniensis, the basis for a comparative approach to unravel pathogenicity factors of the human pathogenic amoeba N. fowleri.</title>
        <authorList>
            <person name="Liechti N."/>
            <person name="Schurch N."/>
            <person name="Bruggmann R."/>
            <person name="Wittwer M."/>
        </authorList>
    </citation>
    <scope>NUCLEOTIDE SEQUENCE [LARGE SCALE GENOMIC DNA]</scope>
    <source>
        <strain evidence="3 4">ATCC 30569</strain>
    </source>
</reference>
<evidence type="ECO:0000313" key="4">
    <source>
        <dbReference type="Proteomes" id="UP000816034"/>
    </source>
</evidence>
<organism evidence="3 4">
    <name type="scientific">Naegleria lovaniensis</name>
    <name type="common">Amoeba</name>
    <dbReference type="NCBI Taxonomy" id="51637"/>
    <lineage>
        <taxon>Eukaryota</taxon>
        <taxon>Discoba</taxon>
        <taxon>Heterolobosea</taxon>
        <taxon>Tetramitia</taxon>
        <taxon>Eutetramitia</taxon>
        <taxon>Vahlkampfiidae</taxon>
        <taxon>Naegleria</taxon>
    </lineage>
</organism>
<dbReference type="GO" id="GO:0046856">
    <property type="term" value="P:phosphatidylinositol dephosphorylation"/>
    <property type="evidence" value="ECO:0007669"/>
    <property type="project" value="InterPro"/>
</dbReference>
<sequence>MMKSKSTGSLDPQHAKTLDSITVHACTWNVASQVPNKAYLHKYFRRVFMGNENDEGNHVPDIIVLGFQEIEMNAKALLTEQTEAATVWRSVLSEVFPEYDCIACHQLVGLCIFVWVQFKLARHCSPCMVSEVREGFSRTLGNKGAVSVRFKLFGKQLNFINVHLPAHTEKLLERNEALNSIINKAVNDPTLIHTSSLQFHHSNSNKVSITTKDDFVIIIGDFNYRIDSHFNFTEVITKISQHRLSILYKCDQLQKEKQLGRILKGYNEAGPLEFIPTYKCKSYEPHEQAQIDLSDISNIFSTKKDRIPSWCDRIFFKSNPNIVVHEYTSHIHVCASDHKPVTAKMTLWFNNEMLANSQTSQKVESVDDLLNFDEPLSASPSLESISSSTSTAVNVPTTTEVSTHAPRKLPPLPKHLLDAKKKVEGSTPTTENRWPEKIGFTNSTPIGEERPQQPLQHDDVWGFFESEGNNNNSGTTTMQFSNVTTIPIPSPSQPLQQRNSFDTTSTTSISKSSSSDGFAALALRHSSKSASLNVSSNPTPTTTISSHPPSSTTSSSTTRSNHNNSRSSSPTMRPQTIDRLDLYSGLNNPYHQQQQRNNNDHNTNFQLTNNVTTTTTQSQNNDGDWWLN</sequence>
<dbReference type="GeneID" id="68103453"/>
<keyword evidence="4" id="KW-1185">Reference proteome</keyword>
<dbReference type="InterPro" id="IPR046985">
    <property type="entry name" value="IP5"/>
</dbReference>